<evidence type="ECO:0000313" key="2">
    <source>
        <dbReference type="Proteomes" id="UP000079169"/>
    </source>
</evidence>
<feature type="compositionally biased region" description="Polar residues" evidence="1">
    <location>
        <begin position="74"/>
        <end position="83"/>
    </location>
</feature>
<organism evidence="2 3">
    <name type="scientific">Diaphorina citri</name>
    <name type="common">Asian citrus psyllid</name>
    <dbReference type="NCBI Taxonomy" id="121845"/>
    <lineage>
        <taxon>Eukaryota</taxon>
        <taxon>Metazoa</taxon>
        <taxon>Ecdysozoa</taxon>
        <taxon>Arthropoda</taxon>
        <taxon>Hexapoda</taxon>
        <taxon>Insecta</taxon>
        <taxon>Pterygota</taxon>
        <taxon>Neoptera</taxon>
        <taxon>Paraneoptera</taxon>
        <taxon>Hemiptera</taxon>
        <taxon>Sternorrhyncha</taxon>
        <taxon>Psylloidea</taxon>
        <taxon>Psyllidae</taxon>
        <taxon>Diaphorininae</taxon>
        <taxon>Diaphorina</taxon>
    </lineage>
</organism>
<proteinExistence type="predicted"/>
<feature type="compositionally biased region" description="Low complexity" evidence="1">
    <location>
        <begin position="261"/>
        <end position="272"/>
    </location>
</feature>
<dbReference type="AlphaFoldDB" id="A0A3Q0ITF0"/>
<protein>
    <submittedName>
        <fullName evidence="3">Uncharacterized protein LOC113466433</fullName>
    </submittedName>
</protein>
<keyword evidence="2" id="KW-1185">Reference proteome</keyword>
<name>A0A3Q0ITF0_DIACI</name>
<evidence type="ECO:0000313" key="3">
    <source>
        <dbReference type="RefSeq" id="XP_026677635.1"/>
    </source>
</evidence>
<feature type="compositionally biased region" description="Basic and acidic residues" evidence="1">
    <location>
        <begin position="152"/>
        <end position="164"/>
    </location>
</feature>
<dbReference type="Proteomes" id="UP000079169">
    <property type="component" value="Unplaced"/>
</dbReference>
<dbReference type="RefSeq" id="XP_026677635.1">
    <property type="nucleotide sequence ID" value="XM_026821834.1"/>
</dbReference>
<gene>
    <name evidence="3" type="primary">LOC113466433</name>
</gene>
<feature type="region of interest" description="Disordered" evidence="1">
    <location>
        <begin position="253"/>
        <end position="272"/>
    </location>
</feature>
<evidence type="ECO:0000256" key="1">
    <source>
        <dbReference type="SAM" id="MobiDB-lite"/>
    </source>
</evidence>
<feature type="region of interest" description="Disordered" evidence="1">
    <location>
        <begin position="66"/>
        <end position="86"/>
    </location>
</feature>
<sequence length="385" mass="43697">MTNGLVTHSAMDLDISENNINNETNRTLNSAIIEPSNSRLEREQCISNSILSRPGDRQLTIDERFHESGEDYNSDNSKSNKQCPTRIDMDVDIDRISPDPNDTVQHMDTSVREENNENLAKHNEQISNFNPRQESKDYSSVFQEHLKRNIRRLDTSDDEARHSPDQTLSPSHPVEKDQLNLSPKAHTTTEHSSHEQHQSIINCLQNNTPMHSSSRTGNKFNDKYDIVNLIKKENTKTAAELRPVTTPVSNDLASPINVTMSPRSSPSLTSSPAFSERIYESGDGETQQYFDDSKTTRQLKFSVDNILDPNKFTGKATSIETGVADHMSRITSNILIGQNILNSYKHLQNHWRPHLEFLSQHHQHDFINHSGPLTKTTAKPKLRAQ</sequence>
<dbReference type="KEGG" id="dci:113466433"/>
<feature type="region of interest" description="Disordered" evidence="1">
    <location>
        <begin position="152"/>
        <end position="178"/>
    </location>
</feature>
<dbReference type="PaxDb" id="121845-A0A3Q0ITF0"/>
<dbReference type="GeneID" id="113466433"/>
<accession>A0A3Q0ITF0</accession>
<reference evidence="3" key="1">
    <citation type="submission" date="2025-08" db="UniProtKB">
        <authorList>
            <consortium name="RefSeq"/>
        </authorList>
    </citation>
    <scope>IDENTIFICATION</scope>
</reference>